<keyword evidence="3" id="KW-1185">Reference proteome</keyword>
<dbReference type="AlphaFoldDB" id="A0A1G4BD22"/>
<feature type="compositionally biased region" description="Polar residues" evidence="1">
    <location>
        <begin position="16"/>
        <end position="27"/>
    </location>
</feature>
<name>A0A1G4BD22_9PEZI</name>
<dbReference type="Proteomes" id="UP000176998">
    <property type="component" value="Unassembled WGS sequence"/>
</dbReference>
<evidence type="ECO:0000256" key="1">
    <source>
        <dbReference type="SAM" id="MobiDB-lite"/>
    </source>
</evidence>
<dbReference type="RefSeq" id="XP_022476419.1">
    <property type="nucleotide sequence ID" value="XM_022616954.1"/>
</dbReference>
<evidence type="ECO:0000313" key="3">
    <source>
        <dbReference type="Proteomes" id="UP000176998"/>
    </source>
</evidence>
<proteinExistence type="predicted"/>
<gene>
    <name evidence="2" type="ORF">CORC01_05311</name>
</gene>
<accession>A0A1G4BD22</accession>
<sequence>MGHAKPAAPATQATTNRVMKTKPTQTPAARYNRKILRGLEHAISKDPEADIAQLLTLKYSDFLQSFKCKMNGLQTS</sequence>
<evidence type="ECO:0000313" key="2">
    <source>
        <dbReference type="EMBL" id="OHE99270.1"/>
    </source>
</evidence>
<feature type="region of interest" description="Disordered" evidence="1">
    <location>
        <begin position="1"/>
        <end position="27"/>
    </location>
</feature>
<reference evidence="2 3" key="1">
    <citation type="submission" date="2016-09" db="EMBL/GenBank/DDBJ databases">
        <authorList>
            <person name="Capua I."/>
            <person name="De Benedictis P."/>
            <person name="Joannis T."/>
            <person name="Lombin L.H."/>
            <person name="Cattoli G."/>
        </authorList>
    </citation>
    <scope>NUCLEOTIDE SEQUENCE [LARGE SCALE GENOMIC DNA]</scope>
    <source>
        <strain evidence="2 3">IMI 309357</strain>
    </source>
</reference>
<dbReference type="OrthoDB" id="2906425at2759"/>
<dbReference type="GeneID" id="34558464"/>
<organism evidence="2 3">
    <name type="scientific">Colletotrichum orchidophilum</name>
    <dbReference type="NCBI Taxonomy" id="1209926"/>
    <lineage>
        <taxon>Eukaryota</taxon>
        <taxon>Fungi</taxon>
        <taxon>Dikarya</taxon>
        <taxon>Ascomycota</taxon>
        <taxon>Pezizomycotina</taxon>
        <taxon>Sordariomycetes</taxon>
        <taxon>Hypocreomycetidae</taxon>
        <taxon>Glomerellales</taxon>
        <taxon>Glomerellaceae</taxon>
        <taxon>Colletotrichum</taxon>
    </lineage>
</organism>
<protein>
    <submittedName>
        <fullName evidence="2">Uncharacterized protein</fullName>
    </submittedName>
</protein>
<feature type="compositionally biased region" description="Low complexity" evidence="1">
    <location>
        <begin position="1"/>
        <end position="15"/>
    </location>
</feature>
<comment type="caution">
    <text evidence="2">The sequence shown here is derived from an EMBL/GenBank/DDBJ whole genome shotgun (WGS) entry which is preliminary data.</text>
</comment>
<dbReference type="EMBL" id="MJBS01000037">
    <property type="protein sequence ID" value="OHE99270.1"/>
    <property type="molecule type" value="Genomic_DNA"/>
</dbReference>